<proteinExistence type="inferred from homology"/>
<evidence type="ECO:0000256" key="4">
    <source>
        <dbReference type="ARBA" id="ARBA00022691"/>
    </source>
</evidence>
<evidence type="ECO:0000259" key="6">
    <source>
        <dbReference type="Pfam" id="PF23186"/>
    </source>
</evidence>
<feature type="domain" description="DUF7782" evidence="7">
    <location>
        <begin position="378"/>
        <end position="487"/>
    </location>
</feature>
<evidence type="ECO:0000256" key="3">
    <source>
        <dbReference type="ARBA" id="ARBA00022679"/>
    </source>
</evidence>
<dbReference type="Pfam" id="PF05175">
    <property type="entry name" value="MTS"/>
    <property type="match status" value="1"/>
</dbReference>
<evidence type="ECO:0000313" key="9">
    <source>
        <dbReference type="Proteomes" id="UP001500618"/>
    </source>
</evidence>
<dbReference type="InterPro" id="IPR052190">
    <property type="entry name" value="Euk-Arch_PrmC-MTase"/>
</dbReference>
<evidence type="ECO:0000256" key="1">
    <source>
        <dbReference type="ARBA" id="ARBA00006149"/>
    </source>
</evidence>
<evidence type="ECO:0000313" key="8">
    <source>
        <dbReference type="EMBL" id="GAA1717841.1"/>
    </source>
</evidence>
<dbReference type="RefSeq" id="WP_344315032.1">
    <property type="nucleotide sequence ID" value="NZ_BAAANY010000042.1"/>
</dbReference>
<dbReference type="Proteomes" id="UP001500618">
    <property type="component" value="Unassembled WGS sequence"/>
</dbReference>
<dbReference type="GO" id="GO:0032259">
    <property type="term" value="P:methylation"/>
    <property type="evidence" value="ECO:0007669"/>
    <property type="project" value="UniProtKB-KW"/>
</dbReference>
<feature type="domain" description="Methyltransferase small" evidence="5">
    <location>
        <begin position="157"/>
        <end position="272"/>
    </location>
</feature>
<dbReference type="InterPro" id="IPR029063">
    <property type="entry name" value="SAM-dependent_MTases_sf"/>
</dbReference>
<comment type="caution">
    <text evidence="8">The sequence shown here is derived from an EMBL/GenBank/DDBJ whole genome shotgun (WGS) entry which is preliminary data.</text>
</comment>
<protein>
    <submittedName>
        <fullName evidence="8">Methyltransferase</fullName>
    </submittedName>
</protein>
<reference evidence="8 9" key="1">
    <citation type="journal article" date="2019" name="Int. J. Syst. Evol. Microbiol.">
        <title>The Global Catalogue of Microorganisms (GCM) 10K type strain sequencing project: providing services to taxonomists for standard genome sequencing and annotation.</title>
        <authorList>
            <consortium name="The Broad Institute Genomics Platform"/>
            <consortium name="The Broad Institute Genome Sequencing Center for Infectious Disease"/>
            <person name="Wu L."/>
            <person name="Ma J."/>
        </authorList>
    </citation>
    <scope>NUCLEOTIDE SEQUENCE [LARGE SCALE GENOMIC DNA]</scope>
    <source>
        <strain evidence="8 9">JCM 14718</strain>
    </source>
</reference>
<gene>
    <name evidence="8" type="ORF">GCM10009765_77900</name>
</gene>
<dbReference type="PANTHER" id="PTHR45875">
    <property type="entry name" value="METHYLTRANSFERASE N6AMT1"/>
    <property type="match status" value="1"/>
</dbReference>
<dbReference type="Pfam" id="PF23186">
    <property type="entry name" value="DUF7059"/>
    <property type="match status" value="1"/>
</dbReference>
<evidence type="ECO:0000259" key="5">
    <source>
        <dbReference type="Pfam" id="PF05175"/>
    </source>
</evidence>
<dbReference type="PANTHER" id="PTHR45875:SF1">
    <property type="entry name" value="METHYLTRANSFERASE N6AMT1"/>
    <property type="match status" value="1"/>
</dbReference>
<dbReference type="Pfam" id="PF25004">
    <property type="entry name" value="DUF7782"/>
    <property type="match status" value="1"/>
</dbReference>
<evidence type="ECO:0000259" key="7">
    <source>
        <dbReference type="Pfam" id="PF25004"/>
    </source>
</evidence>
<keyword evidence="3" id="KW-0808">Transferase</keyword>
<keyword evidence="4" id="KW-0949">S-adenosyl-L-methionine</keyword>
<keyword evidence="2 8" id="KW-0489">Methyltransferase</keyword>
<evidence type="ECO:0000256" key="2">
    <source>
        <dbReference type="ARBA" id="ARBA00022603"/>
    </source>
</evidence>
<dbReference type="EMBL" id="BAAANY010000042">
    <property type="protein sequence ID" value="GAA1717841.1"/>
    <property type="molecule type" value="Genomic_DNA"/>
</dbReference>
<dbReference type="InterPro" id="IPR055487">
    <property type="entry name" value="DUF7059"/>
</dbReference>
<sequence length="487" mass="51636">MKPLFSSDVTSKLRAAVEKAGYTAEGVAAVLGPQASVALGRGDLLPARRATSGGSPLETLINLFVCGGVLSTPTVQAALDPLRVDQALSVGLVEPARGGLRAAMDLRPYGDDDGDWWVLSDLGTDVRPGPLAPDHVLGIGGAALTLAGATVRQPVASALDIGIGCGIQALHLSRHSTKITGTDISERALAMAATTAALNGLEWELLAGDLTEPVAGRRFDLVVTNPPFVIGTGDATHAYRDSGRSGDAVVAEVLATAPSLLNDGGWLQLLGNWLHLADRDWTERVAGWLPDRCDAWVVQREVLDPAEYVAMWLRDAGQDTAEHAHRATAWLDWFAEHDVRGVGFGLISVRASNVDSPSQVIEDLRQQTDHPFGIQVGEFFDRQAAVRRTGLLDLHLVAAPDLRLRQEASRGADGWEVEDQLLTGGGLRATHPVDPLMVSLVAGCDGTLSLRDQLTVLAHAYDTEPTSLHAAAELVVGPLVRHGLLRP</sequence>
<organism evidence="8 9">
    <name type="scientific">Fodinicola feengrottensis</name>
    <dbReference type="NCBI Taxonomy" id="435914"/>
    <lineage>
        <taxon>Bacteria</taxon>
        <taxon>Bacillati</taxon>
        <taxon>Actinomycetota</taxon>
        <taxon>Actinomycetes</taxon>
        <taxon>Mycobacteriales</taxon>
        <taxon>Fodinicola</taxon>
    </lineage>
</organism>
<dbReference type="CDD" id="cd02440">
    <property type="entry name" value="AdoMet_MTases"/>
    <property type="match status" value="1"/>
</dbReference>
<accession>A0ABN2J4X0</accession>
<name>A0ABN2J4X0_9ACTN</name>
<dbReference type="SUPFAM" id="SSF53335">
    <property type="entry name" value="S-adenosyl-L-methionine-dependent methyltransferases"/>
    <property type="match status" value="1"/>
</dbReference>
<dbReference type="PROSITE" id="PS00092">
    <property type="entry name" value="N6_MTASE"/>
    <property type="match status" value="1"/>
</dbReference>
<dbReference type="GO" id="GO:0008168">
    <property type="term" value="F:methyltransferase activity"/>
    <property type="evidence" value="ECO:0007669"/>
    <property type="project" value="UniProtKB-KW"/>
</dbReference>
<keyword evidence="9" id="KW-1185">Reference proteome</keyword>
<dbReference type="InterPro" id="IPR002052">
    <property type="entry name" value="DNA_methylase_N6_adenine_CS"/>
</dbReference>
<dbReference type="InterPro" id="IPR056684">
    <property type="entry name" value="DUF7782"/>
</dbReference>
<comment type="similarity">
    <text evidence="1">Belongs to the eukaryotic/archaeal PrmC-related family.</text>
</comment>
<dbReference type="InterPro" id="IPR007848">
    <property type="entry name" value="Small_mtfrase_dom"/>
</dbReference>
<dbReference type="Gene3D" id="3.40.50.150">
    <property type="entry name" value="Vaccinia Virus protein VP39"/>
    <property type="match status" value="1"/>
</dbReference>
<feature type="domain" description="DUF7059" evidence="6">
    <location>
        <begin position="19"/>
        <end position="103"/>
    </location>
</feature>